<evidence type="ECO:0000256" key="1">
    <source>
        <dbReference type="ARBA" id="ARBA00023015"/>
    </source>
</evidence>
<dbReference type="Proteomes" id="UP001497512">
    <property type="component" value="Chromosome 14"/>
</dbReference>
<dbReference type="Pfam" id="PF02362">
    <property type="entry name" value="B3"/>
    <property type="match status" value="1"/>
</dbReference>
<keyword evidence="1" id="KW-0805">Transcription regulation</keyword>
<keyword evidence="2" id="KW-0238">DNA-binding</keyword>
<feature type="domain" description="TF-B3" evidence="6">
    <location>
        <begin position="46"/>
        <end position="148"/>
    </location>
</feature>
<feature type="compositionally biased region" description="Acidic residues" evidence="5">
    <location>
        <begin position="172"/>
        <end position="181"/>
    </location>
</feature>
<dbReference type="SUPFAM" id="SSF101936">
    <property type="entry name" value="DNA-binding pseudobarrel domain"/>
    <property type="match status" value="1"/>
</dbReference>
<keyword evidence="3" id="KW-0804">Transcription</keyword>
<reference evidence="7" key="1">
    <citation type="submission" date="2024-02" db="EMBL/GenBank/DDBJ databases">
        <authorList>
            <consortium name="ELIXIR-Norway"/>
            <consortium name="Elixir Norway"/>
        </authorList>
    </citation>
    <scope>NUCLEOTIDE SEQUENCE</scope>
</reference>
<dbReference type="InterPro" id="IPR003340">
    <property type="entry name" value="B3_DNA-bd"/>
</dbReference>
<proteinExistence type="predicted"/>
<evidence type="ECO:0000259" key="6">
    <source>
        <dbReference type="PROSITE" id="PS50863"/>
    </source>
</evidence>
<keyword evidence="4" id="KW-0539">Nucleus</keyword>
<dbReference type="EMBL" id="OZ019906">
    <property type="protein sequence ID" value="CAK9204376.1"/>
    <property type="molecule type" value="Genomic_DNA"/>
</dbReference>
<dbReference type="CDD" id="cd10017">
    <property type="entry name" value="B3_DNA"/>
    <property type="match status" value="1"/>
</dbReference>
<dbReference type="PROSITE" id="PS50863">
    <property type="entry name" value="B3"/>
    <property type="match status" value="1"/>
</dbReference>
<evidence type="ECO:0000313" key="7">
    <source>
        <dbReference type="EMBL" id="CAK9204376.1"/>
    </source>
</evidence>
<evidence type="ECO:0000256" key="2">
    <source>
        <dbReference type="ARBA" id="ARBA00023125"/>
    </source>
</evidence>
<evidence type="ECO:0000256" key="4">
    <source>
        <dbReference type="ARBA" id="ARBA00023242"/>
    </source>
</evidence>
<evidence type="ECO:0000256" key="3">
    <source>
        <dbReference type="ARBA" id="ARBA00023163"/>
    </source>
</evidence>
<dbReference type="InterPro" id="IPR015300">
    <property type="entry name" value="DNA-bd_pseudobarrel_sf"/>
</dbReference>
<name>A0ABP0TT62_9BRYO</name>
<dbReference type="SMART" id="SM01019">
    <property type="entry name" value="B3"/>
    <property type="match status" value="1"/>
</dbReference>
<feature type="compositionally biased region" description="Basic and acidic residues" evidence="5">
    <location>
        <begin position="161"/>
        <end position="171"/>
    </location>
</feature>
<protein>
    <recommendedName>
        <fullName evidence="6">TF-B3 domain-containing protein</fullName>
    </recommendedName>
</protein>
<dbReference type="Gene3D" id="2.40.330.10">
    <property type="entry name" value="DNA-binding pseudobarrel domain"/>
    <property type="match status" value="1"/>
</dbReference>
<feature type="region of interest" description="Disordered" evidence="5">
    <location>
        <begin position="155"/>
        <end position="181"/>
    </location>
</feature>
<gene>
    <name evidence="7" type="ORF">CSSPTR1EN2_LOCUS7355</name>
</gene>
<evidence type="ECO:0000256" key="5">
    <source>
        <dbReference type="SAM" id="MobiDB-lite"/>
    </source>
</evidence>
<sequence length="277" mass="31090">MMIIEGELEPQKQLITTENAENAHPPPTRNLLLQQQPGCSDSQVPSFCKIVTKSMASRGHLELPRRFVMDNAAKFGLDVTMRGRSKEAMPVKFVMVYRKDTRDRSPRIVVRAASWMPFFKANGLKQGQQVLFSLRAISYFEVEIIADDHDKLMSSSQVPKLEQKRDGHDIHGDDDDDDDDLDEVQLHTPLVRSITTSAEADQEESATAMRDRAFAQMDLFLAQHAVQPMISSTTTATPASCCCSYHHHQHMISSRPPKKSAHKFEAASFQSLTSCST</sequence>
<keyword evidence="8" id="KW-1185">Reference proteome</keyword>
<evidence type="ECO:0000313" key="8">
    <source>
        <dbReference type="Proteomes" id="UP001497512"/>
    </source>
</evidence>
<organism evidence="7 8">
    <name type="scientific">Sphagnum troendelagicum</name>
    <dbReference type="NCBI Taxonomy" id="128251"/>
    <lineage>
        <taxon>Eukaryota</taxon>
        <taxon>Viridiplantae</taxon>
        <taxon>Streptophyta</taxon>
        <taxon>Embryophyta</taxon>
        <taxon>Bryophyta</taxon>
        <taxon>Sphagnophytina</taxon>
        <taxon>Sphagnopsida</taxon>
        <taxon>Sphagnales</taxon>
        <taxon>Sphagnaceae</taxon>
        <taxon>Sphagnum</taxon>
    </lineage>
</organism>
<accession>A0ABP0TT62</accession>